<dbReference type="EMBL" id="CM042047">
    <property type="protein sequence ID" value="KAI3771292.1"/>
    <property type="molecule type" value="Genomic_DNA"/>
</dbReference>
<dbReference type="Proteomes" id="UP001055879">
    <property type="component" value="Linkage Group LG01"/>
</dbReference>
<reference evidence="2" key="1">
    <citation type="journal article" date="2022" name="Mol. Ecol. Resour.">
        <title>The genomes of chicory, endive, great burdock and yacon provide insights into Asteraceae palaeo-polyploidization history and plant inulin production.</title>
        <authorList>
            <person name="Fan W."/>
            <person name="Wang S."/>
            <person name="Wang H."/>
            <person name="Wang A."/>
            <person name="Jiang F."/>
            <person name="Liu H."/>
            <person name="Zhao H."/>
            <person name="Xu D."/>
            <person name="Zhang Y."/>
        </authorList>
    </citation>
    <scope>NUCLEOTIDE SEQUENCE [LARGE SCALE GENOMIC DNA]</scope>
    <source>
        <strain evidence="2">cv. Niubang</strain>
    </source>
</reference>
<reference evidence="1 2" key="2">
    <citation type="journal article" date="2022" name="Mol. Ecol. Resour.">
        <title>The genomes of chicory, endive, great burdock and yacon provide insights into Asteraceae paleo-polyploidization history and plant inulin production.</title>
        <authorList>
            <person name="Fan W."/>
            <person name="Wang S."/>
            <person name="Wang H."/>
            <person name="Wang A."/>
            <person name="Jiang F."/>
            <person name="Liu H."/>
            <person name="Zhao H."/>
            <person name="Xu D."/>
            <person name="Zhang Y."/>
        </authorList>
    </citation>
    <scope>NUCLEOTIDE SEQUENCE [LARGE SCALE GENOMIC DNA]</scope>
    <source>
        <strain evidence="2">cv. Niubang</strain>
    </source>
</reference>
<accession>A0ACB9FJN4</accession>
<protein>
    <submittedName>
        <fullName evidence="1">Uncharacterized protein</fullName>
    </submittedName>
</protein>
<name>A0ACB9FJN4_ARCLA</name>
<gene>
    <name evidence="1" type="ORF">L6452_02453</name>
</gene>
<evidence type="ECO:0000313" key="2">
    <source>
        <dbReference type="Proteomes" id="UP001055879"/>
    </source>
</evidence>
<organism evidence="1 2">
    <name type="scientific">Arctium lappa</name>
    <name type="common">Greater burdock</name>
    <name type="synonym">Lappa major</name>
    <dbReference type="NCBI Taxonomy" id="4217"/>
    <lineage>
        <taxon>Eukaryota</taxon>
        <taxon>Viridiplantae</taxon>
        <taxon>Streptophyta</taxon>
        <taxon>Embryophyta</taxon>
        <taxon>Tracheophyta</taxon>
        <taxon>Spermatophyta</taxon>
        <taxon>Magnoliopsida</taxon>
        <taxon>eudicotyledons</taxon>
        <taxon>Gunneridae</taxon>
        <taxon>Pentapetalae</taxon>
        <taxon>asterids</taxon>
        <taxon>campanulids</taxon>
        <taxon>Asterales</taxon>
        <taxon>Asteraceae</taxon>
        <taxon>Carduoideae</taxon>
        <taxon>Cardueae</taxon>
        <taxon>Arctiinae</taxon>
        <taxon>Arctium</taxon>
    </lineage>
</organism>
<keyword evidence="2" id="KW-1185">Reference proteome</keyword>
<evidence type="ECO:0000313" key="1">
    <source>
        <dbReference type="EMBL" id="KAI3771292.1"/>
    </source>
</evidence>
<comment type="caution">
    <text evidence="1">The sequence shown here is derived from an EMBL/GenBank/DDBJ whole genome shotgun (WGS) entry which is preliminary data.</text>
</comment>
<sequence length="165" mass="18497">METRLAYLETKKFDPLPPIFKQMIKRMVRWHVLPPTCAPSSCIVNIYEEGDRIPPHIDHHDFFRPFCTISFLTECNILFGSHLKIVSPREFPGPPLVLTPSRKPPLQQSQNVMKEPSPHAASPPPRATLKLSGGSSFVIGENDFPPLGVGNPSQQRGHKRNGLKS</sequence>
<proteinExistence type="predicted"/>